<dbReference type="Gene3D" id="3.30.300.30">
    <property type="match status" value="1"/>
</dbReference>
<dbReference type="InterPro" id="IPR020845">
    <property type="entry name" value="AMP-binding_CS"/>
</dbReference>
<accession>A0A5C8PH86</accession>
<keyword evidence="9" id="KW-1185">Reference proteome</keyword>
<dbReference type="RefSeq" id="WP_147849182.1">
    <property type="nucleotide sequence ID" value="NZ_VDUZ01000027.1"/>
</dbReference>
<feature type="domain" description="AMP-binding enzyme C-terminal" evidence="7">
    <location>
        <begin position="432"/>
        <end position="509"/>
    </location>
</feature>
<evidence type="ECO:0000256" key="2">
    <source>
        <dbReference type="ARBA" id="ARBA00022598"/>
    </source>
</evidence>
<evidence type="ECO:0000256" key="1">
    <source>
        <dbReference type="ARBA" id="ARBA00006432"/>
    </source>
</evidence>
<dbReference type="OrthoDB" id="7315605at2"/>
<evidence type="ECO:0000256" key="3">
    <source>
        <dbReference type="ARBA" id="ARBA00022741"/>
    </source>
</evidence>
<dbReference type="PROSITE" id="PS00455">
    <property type="entry name" value="AMP_BINDING"/>
    <property type="match status" value="1"/>
</dbReference>
<dbReference type="EMBL" id="VDUZ01000027">
    <property type="protein sequence ID" value="TXL73162.1"/>
    <property type="molecule type" value="Genomic_DNA"/>
</dbReference>
<comment type="caution">
    <text evidence="8">The sequence shown here is derived from an EMBL/GenBank/DDBJ whole genome shotgun (WGS) entry which is preliminary data.</text>
</comment>
<dbReference type="InterPro" id="IPR042099">
    <property type="entry name" value="ANL_N_sf"/>
</dbReference>
<dbReference type="InterPro" id="IPR025110">
    <property type="entry name" value="AMP-bd_C"/>
</dbReference>
<dbReference type="Proteomes" id="UP000321638">
    <property type="component" value="Unassembled WGS sequence"/>
</dbReference>
<evidence type="ECO:0000313" key="8">
    <source>
        <dbReference type="EMBL" id="TXL73162.1"/>
    </source>
</evidence>
<gene>
    <name evidence="8" type="ORF">FHP25_22280</name>
</gene>
<name>A0A5C8PH86_9HYPH</name>
<proteinExistence type="inferred from homology"/>
<keyword evidence="2" id="KW-0436">Ligase</keyword>
<keyword evidence="3" id="KW-0547">Nucleotide-binding</keyword>
<dbReference type="Pfam" id="PF00501">
    <property type="entry name" value="AMP-binding"/>
    <property type="match status" value="1"/>
</dbReference>
<sequence>MMIPDISAQTTPAVLAMQADRRADRPFVRMMGEPFISFGEMELRTRRLANALAELGVGHGDRVLVMMRNSTAFVETWLAVNRLGAVLVTVNTAYSGVFLVHVANNSAARVMIIDASFLPRLQEVEEKCGHLHTVIVAPQVSGRHDSRLTLLAFDDVRHGRETSIDVKVTGSDIGAIIYTSGTTGPSKGVLIPHAQIYFNPLIYIEQLGLTADDRVYTCLPLFHTNALIVQVFGALLLGAPVSMAETFSASGWVDDIRASDATVTNLLGVMTEFIFKQPETTRDREHNLQIATAVPISPIFGEAFEQRFGVQLIELYGSTEANCPLYMPRDIPRRDGSCGKIVGDWFECRIADPETDVELPADCVGELQIRPRAPHAFMAGYNAMPEETVKAWRNLWFHTGDAMKRDADGFYYFIDRLKDCIRRRSENISSYEIEQVILTHPAVLEAAVVGIASPTEAGEQEVKACVVLRPDSVLSPQALFAFCEPLVPRFAVPRFIEIYGELPKTPTQKVRKQELRAHGVRQQTWQAPAPQRSRPDSRPPQAGERR</sequence>
<dbReference type="GO" id="GO:0004467">
    <property type="term" value="F:long-chain fatty acid-CoA ligase activity"/>
    <property type="evidence" value="ECO:0007669"/>
    <property type="project" value="TreeGrafter"/>
</dbReference>
<protein>
    <submittedName>
        <fullName evidence="8">AMP-binding protein</fullName>
    </submittedName>
</protein>
<evidence type="ECO:0000313" key="9">
    <source>
        <dbReference type="Proteomes" id="UP000321638"/>
    </source>
</evidence>
<evidence type="ECO:0000259" key="6">
    <source>
        <dbReference type="Pfam" id="PF00501"/>
    </source>
</evidence>
<reference evidence="8 9" key="1">
    <citation type="submission" date="2019-06" db="EMBL/GenBank/DDBJ databases">
        <title>New taxonomy in bacterial strain CC-CFT640, isolated from vineyard.</title>
        <authorList>
            <person name="Lin S.-Y."/>
            <person name="Tsai C.-F."/>
            <person name="Young C.-C."/>
        </authorList>
    </citation>
    <scope>NUCLEOTIDE SEQUENCE [LARGE SCALE GENOMIC DNA]</scope>
    <source>
        <strain evidence="8 9">CC-CFT640</strain>
    </source>
</reference>
<keyword evidence="4" id="KW-0067">ATP-binding</keyword>
<evidence type="ECO:0000256" key="4">
    <source>
        <dbReference type="ARBA" id="ARBA00022840"/>
    </source>
</evidence>
<dbReference type="GO" id="GO:0005524">
    <property type="term" value="F:ATP binding"/>
    <property type="evidence" value="ECO:0007669"/>
    <property type="project" value="UniProtKB-KW"/>
</dbReference>
<dbReference type="SUPFAM" id="SSF56801">
    <property type="entry name" value="Acetyl-CoA synthetase-like"/>
    <property type="match status" value="1"/>
</dbReference>
<evidence type="ECO:0000259" key="7">
    <source>
        <dbReference type="Pfam" id="PF13193"/>
    </source>
</evidence>
<dbReference type="Gene3D" id="3.40.50.12780">
    <property type="entry name" value="N-terminal domain of ligase-like"/>
    <property type="match status" value="1"/>
</dbReference>
<feature type="compositionally biased region" description="Basic and acidic residues" evidence="5">
    <location>
        <begin position="533"/>
        <end position="546"/>
    </location>
</feature>
<feature type="domain" description="AMP-dependent synthetase/ligase" evidence="6">
    <location>
        <begin position="17"/>
        <end position="372"/>
    </location>
</feature>
<dbReference type="Pfam" id="PF13193">
    <property type="entry name" value="AMP-binding_C"/>
    <property type="match status" value="1"/>
</dbReference>
<feature type="region of interest" description="Disordered" evidence="5">
    <location>
        <begin position="507"/>
        <end position="546"/>
    </location>
</feature>
<dbReference type="GO" id="GO:0005886">
    <property type="term" value="C:plasma membrane"/>
    <property type="evidence" value="ECO:0007669"/>
    <property type="project" value="TreeGrafter"/>
</dbReference>
<dbReference type="GO" id="GO:0005324">
    <property type="term" value="F:long-chain fatty acid transmembrane transporter activity"/>
    <property type="evidence" value="ECO:0007669"/>
    <property type="project" value="TreeGrafter"/>
</dbReference>
<dbReference type="InterPro" id="IPR000873">
    <property type="entry name" value="AMP-dep_synth/lig_dom"/>
</dbReference>
<dbReference type="GO" id="GO:0044539">
    <property type="term" value="P:long-chain fatty acid import into cell"/>
    <property type="evidence" value="ECO:0007669"/>
    <property type="project" value="TreeGrafter"/>
</dbReference>
<comment type="similarity">
    <text evidence="1">Belongs to the ATP-dependent AMP-binding enzyme family.</text>
</comment>
<dbReference type="InterPro" id="IPR045851">
    <property type="entry name" value="AMP-bd_C_sf"/>
</dbReference>
<evidence type="ECO:0000256" key="5">
    <source>
        <dbReference type="SAM" id="MobiDB-lite"/>
    </source>
</evidence>
<organism evidence="8 9">
    <name type="scientific">Vineibacter terrae</name>
    <dbReference type="NCBI Taxonomy" id="2586908"/>
    <lineage>
        <taxon>Bacteria</taxon>
        <taxon>Pseudomonadati</taxon>
        <taxon>Pseudomonadota</taxon>
        <taxon>Alphaproteobacteria</taxon>
        <taxon>Hyphomicrobiales</taxon>
        <taxon>Vineibacter</taxon>
    </lineage>
</organism>
<dbReference type="PANTHER" id="PTHR43107">
    <property type="entry name" value="LONG-CHAIN FATTY ACID TRANSPORT PROTEIN"/>
    <property type="match status" value="1"/>
</dbReference>
<dbReference type="AlphaFoldDB" id="A0A5C8PH86"/>
<dbReference type="PANTHER" id="PTHR43107:SF15">
    <property type="entry name" value="FATTY ACID TRANSPORT PROTEIN 3, ISOFORM A"/>
    <property type="match status" value="1"/>
</dbReference>